<reference evidence="1 2" key="1">
    <citation type="submission" date="2018-08" db="EMBL/GenBank/DDBJ databases">
        <title>Sequencing the genomes of 1000 actinobacteria strains.</title>
        <authorList>
            <person name="Klenk H.-P."/>
        </authorList>
    </citation>
    <scope>NUCLEOTIDE SEQUENCE [LARGE SCALE GENOMIC DNA]</scope>
    <source>
        <strain evidence="1 2">DSM 44099</strain>
    </source>
</reference>
<comment type="caution">
    <text evidence="1">The sequence shown here is derived from an EMBL/GenBank/DDBJ whole genome shotgun (WGS) entry which is preliminary data.</text>
</comment>
<evidence type="ECO:0000313" key="1">
    <source>
        <dbReference type="EMBL" id="REF99015.1"/>
    </source>
</evidence>
<dbReference type="EMBL" id="QUMQ01000001">
    <property type="protein sequence ID" value="REF99015.1"/>
    <property type="molecule type" value="Genomic_DNA"/>
</dbReference>
<proteinExistence type="predicted"/>
<sequence length="144" mass="14833">MPTFATPGPILATVVVAGARVRVTASDRSDTAVRVEPVDPTNPRHVKVAARTRVDFAAGRLSVKTTTSGDSGGSVVITIDLPTGSGLVSYLSQSDVHADGVYGECEVHMSSGRVRLDRIATLRANVAGGQVWIGQSAVSATSTS</sequence>
<dbReference type="Proteomes" id="UP000256913">
    <property type="component" value="Unassembled WGS sequence"/>
</dbReference>
<organism evidence="1 2">
    <name type="scientific">Asanoa ferruginea</name>
    <dbReference type="NCBI Taxonomy" id="53367"/>
    <lineage>
        <taxon>Bacteria</taxon>
        <taxon>Bacillati</taxon>
        <taxon>Actinomycetota</taxon>
        <taxon>Actinomycetes</taxon>
        <taxon>Micromonosporales</taxon>
        <taxon>Micromonosporaceae</taxon>
        <taxon>Asanoa</taxon>
    </lineage>
</organism>
<dbReference type="OrthoDB" id="3252095at2"/>
<gene>
    <name evidence="1" type="ORF">DFJ67_5041</name>
</gene>
<keyword evidence="2" id="KW-1185">Reference proteome</keyword>
<dbReference type="AlphaFoldDB" id="A0A3D9ZP33"/>
<protein>
    <recommendedName>
        <fullName evidence="3">Adhesin domain-containing protein</fullName>
    </recommendedName>
</protein>
<name>A0A3D9ZP33_9ACTN</name>
<evidence type="ECO:0000313" key="2">
    <source>
        <dbReference type="Proteomes" id="UP000256913"/>
    </source>
</evidence>
<accession>A0A3D9ZP33</accession>
<evidence type="ECO:0008006" key="3">
    <source>
        <dbReference type="Google" id="ProtNLM"/>
    </source>
</evidence>
<dbReference type="RefSeq" id="WP_116070235.1">
    <property type="nucleotide sequence ID" value="NZ_BONB01000004.1"/>
</dbReference>